<keyword evidence="5" id="KW-0378">Hydrolase</keyword>
<evidence type="ECO:0000259" key="3">
    <source>
        <dbReference type="Pfam" id="PF01757"/>
    </source>
</evidence>
<feature type="transmembrane region" description="Helical" evidence="2">
    <location>
        <begin position="236"/>
        <end position="258"/>
    </location>
</feature>
<evidence type="ECO:0000313" key="5">
    <source>
        <dbReference type="EMBL" id="SMG27959.1"/>
    </source>
</evidence>
<evidence type="ECO:0000259" key="4">
    <source>
        <dbReference type="Pfam" id="PF19040"/>
    </source>
</evidence>
<dbReference type="PANTHER" id="PTHR23028:SF53">
    <property type="entry name" value="ACYL_TRANSF_3 DOMAIN-CONTAINING PROTEIN"/>
    <property type="match status" value="1"/>
</dbReference>
<reference evidence="6" key="1">
    <citation type="submission" date="2017-04" db="EMBL/GenBank/DDBJ databases">
        <authorList>
            <person name="Varghese N."/>
            <person name="Submissions S."/>
        </authorList>
    </citation>
    <scope>NUCLEOTIDE SEQUENCE [LARGE SCALE GENOMIC DNA]</scope>
    <source>
        <strain evidence="6">VKM Ac-2510</strain>
    </source>
</reference>
<feature type="transmembrane region" description="Helical" evidence="2">
    <location>
        <begin position="398"/>
        <end position="420"/>
    </location>
</feature>
<dbReference type="InterPro" id="IPR002656">
    <property type="entry name" value="Acyl_transf_3_dom"/>
</dbReference>
<feature type="transmembrane region" description="Helical" evidence="2">
    <location>
        <begin position="211"/>
        <end position="230"/>
    </location>
</feature>
<keyword evidence="5" id="KW-0808">Transferase</keyword>
<evidence type="ECO:0000256" key="2">
    <source>
        <dbReference type="SAM" id="Phobius"/>
    </source>
</evidence>
<dbReference type="GO" id="GO:0016747">
    <property type="term" value="F:acyltransferase activity, transferring groups other than amino-acyl groups"/>
    <property type="evidence" value="ECO:0007669"/>
    <property type="project" value="InterPro"/>
</dbReference>
<feature type="domain" description="SGNH" evidence="4">
    <location>
        <begin position="493"/>
        <end position="715"/>
    </location>
</feature>
<evidence type="ECO:0000313" key="6">
    <source>
        <dbReference type="Proteomes" id="UP000193244"/>
    </source>
</evidence>
<dbReference type="PANTHER" id="PTHR23028">
    <property type="entry name" value="ACETYLTRANSFERASE"/>
    <property type="match status" value="1"/>
</dbReference>
<feature type="transmembrane region" description="Helical" evidence="2">
    <location>
        <begin position="112"/>
        <end position="132"/>
    </location>
</feature>
<organism evidence="5 6">
    <name type="scientific">Agreia pratensis</name>
    <dbReference type="NCBI Taxonomy" id="150121"/>
    <lineage>
        <taxon>Bacteria</taxon>
        <taxon>Bacillati</taxon>
        <taxon>Actinomycetota</taxon>
        <taxon>Actinomycetes</taxon>
        <taxon>Micrococcales</taxon>
        <taxon>Microbacteriaceae</taxon>
        <taxon>Agreia</taxon>
    </lineage>
</organism>
<proteinExistence type="predicted"/>
<evidence type="ECO:0000256" key="1">
    <source>
        <dbReference type="SAM" id="MobiDB-lite"/>
    </source>
</evidence>
<keyword evidence="2" id="KW-0812">Transmembrane</keyword>
<name>A0A1X7JJC4_9MICO</name>
<feature type="transmembrane region" description="Helical" evidence="2">
    <location>
        <begin position="324"/>
        <end position="344"/>
    </location>
</feature>
<dbReference type="Proteomes" id="UP000193244">
    <property type="component" value="Unassembled WGS sequence"/>
</dbReference>
<dbReference type="STRING" id="150121.SAMN06296010_1441"/>
<dbReference type="Pfam" id="PF01757">
    <property type="entry name" value="Acyl_transf_3"/>
    <property type="match status" value="1"/>
</dbReference>
<keyword evidence="5" id="KW-0012">Acyltransferase</keyword>
<keyword evidence="6" id="KW-1185">Reference proteome</keyword>
<feature type="transmembrane region" description="Helical" evidence="2">
    <location>
        <begin position="356"/>
        <end position="377"/>
    </location>
</feature>
<feature type="transmembrane region" description="Helical" evidence="2">
    <location>
        <begin position="186"/>
        <end position="204"/>
    </location>
</feature>
<dbReference type="AlphaFoldDB" id="A0A1X7JJC4"/>
<feature type="transmembrane region" description="Helical" evidence="2">
    <location>
        <begin position="70"/>
        <end position="91"/>
    </location>
</feature>
<dbReference type="Pfam" id="PF19040">
    <property type="entry name" value="SGNH"/>
    <property type="match status" value="1"/>
</dbReference>
<protein>
    <submittedName>
        <fullName evidence="5">Peptidoglycan/LPS O-acetylase OafA/YrhL, contains acyltransferase and SGNH-hydrolase domains</fullName>
    </submittedName>
</protein>
<keyword evidence="2" id="KW-1133">Transmembrane helix</keyword>
<dbReference type="GO" id="GO:0009103">
    <property type="term" value="P:lipopolysaccharide biosynthetic process"/>
    <property type="evidence" value="ECO:0007669"/>
    <property type="project" value="TreeGrafter"/>
</dbReference>
<accession>A0A1X7JJC4</accession>
<feature type="region of interest" description="Disordered" evidence="1">
    <location>
        <begin position="1"/>
        <end position="34"/>
    </location>
</feature>
<dbReference type="GO" id="GO:0016787">
    <property type="term" value="F:hydrolase activity"/>
    <property type="evidence" value="ECO:0007669"/>
    <property type="project" value="UniProtKB-KW"/>
</dbReference>
<keyword evidence="2" id="KW-0472">Membrane</keyword>
<feature type="transmembrane region" description="Helical" evidence="2">
    <location>
        <begin position="293"/>
        <end position="312"/>
    </location>
</feature>
<sequence length="729" mass="78731">MGRDMDMTPPPSRRSLRRRQAASDPASGDVRGAAGATPAPTHFLPHLQGLRAIAVLLVVVYHFWPGRLQGGYIGVDVFFVISGFLITGQLARELERSGRIGLPGFYAKRVRRLLPAAVTVLIFSALATLFILPLSSLGENLREILASTFYVENWALAANSVDYLAAANEATLVQHYWSLSLEEQFYLIWPLLLLGASWLGVKYWSGKRWNALLALVVTVSILSLAFSIIYTQTNAAQAYFVTFTRMWEFGAGAILALLPRLRPTKAWLSNVLGYGGIAVVLGCGYFYDKATPFPGYAAVLPVLGTMAIILASHRARWFDAGSVLSFRPVSFIGDISYSLYLWHWPLIIIAPFVPGWGLSTINRLVLFVLCFVIAWLTKKFIEDPTRAWRPLVTRKPRVTFAVMVAGMAVVSLVVGVTSVVQQPKYDAAAAELRSTLATLPDCFGAASGGTDGLAPIEACSNPALADQIIPSPGFGNADRPQHPDCLVTLNDSTLTTCEFGDTTSDTAPRVAIIGDSHAYSLLDPLIQLAETKGWHLTTYLKGACPWSTTPIAGGDAFAASCADWRANLDKELASVQPYDVIFTAALADHTLDADGSAAAAETAGFVEAWTPQLTQGAPVVTLVDNPSWETDPNKCLRISDAASCTESRKDGLGEVDPLASAARQLKASGSDVTLLDFSDMYCDAEDCFPVIGGANVYRDQDHLTRTFAFTLAPFIESAIDAALARSSTR</sequence>
<dbReference type="InterPro" id="IPR050879">
    <property type="entry name" value="Acyltransferase_3"/>
</dbReference>
<feature type="transmembrane region" description="Helical" evidence="2">
    <location>
        <begin position="267"/>
        <end position="287"/>
    </location>
</feature>
<dbReference type="EMBL" id="FXAY01000002">
    <property type="protein sequence ID" value="SMG27959.1"/>
    <property type="molecule type" value="Genomic_DNA"/>
</dbReference>
<feature type="domain" description="Acyltransferase 3" evidence="3">
    <location>
        <begin position="47"/>
        <end position="376"/>
    </location>
</feature>
<dbReference type="GO" id="GO:0016020">
    <property type="term" value="C:membrane"/>
    <property type="evidence" value="ECO:0007669"/>
    <property type="project" value="TreeGrafter"/>
</dbReference>
<dbReference type="InterPro" id="IPR043968">
    <property type="entry name" value="SGNH"/>
</dbReference>
<gene>
    <name evidence="5" type="ORF">SAMN06296010_1441</name>
</gene>